<evidence type="ECO:0000313" key="2">
    <source>
        <dbReference type="Ensembl" id="ENSLLEP00000020224.1"/>
    </source>
</evidence>
<name>A0A8C5MYS2_9ANUR</name>
<feature type="compositionally biased region" description="Polar residues" evidence="1">
    <location>
        <begin position="152"/>
        <end position="173"/>
    </location>
</feature>
<proteinExistence type="predicted"/>
<dbReference type="PANTHER" id="PTHR23187">
    <property type="entry name" value="FLJ44216 PROTEIN-RELATED"/>
    <property type="match status" value="1"/>
</dbReference>
<keyword evidence="3" id="KW-1185">Reference proteome</keyword>
<dbReference type="PANTHER" id="PTHR23187:SF3">
    <property type="entry name" value="SUMO-INTERACTING MOTIF-CONTAINING PROTEIN 1"/>
    <property type="match status" value="1"/>
</dbReference>
<dbReference type="InterPro" id="IPR052119">
    <property type="entry name" value="ElonginBC-PRC2_ViralRestrict"/>
</dbReference>
<dbReference type="GO" id="GO:0032184">
    <property type="term" value="F:SUMO polymer binding"/>
    <property type="evidence" value="ECO:0007669"/>
    <property type="project" value="TreeGrafter"/>
</dbReference>
<evidence type="ECO:0008006" key="4">
    <source>
        <dbReference type="Google" id="ProtNLM"/>
    </source>
</evidence>
<dbReference type="AlphaFoldDB" id="A0A8C5MYS2"/>
<dbReference type="OrthoDB" id="6088715at2759"/>
<feature type="region of interest" description="Disordered" evidence="1">
    <location>
        <begin position="54"/>
        <end position="75"/>
    </location>
</feature>
<evidence type="ECO:0000256" key="1">
    <source>
        <dbReference type="SAM" id="MobiDB-lite"/>
    </source>
</evidence>
<evidence type="ECO:0000313" key="3">
    <source>
        <dbReference type="Proteomes" id="UP000694569"/>
    </source>
</evidence>
<feature type="region of interest" description="Disordered" evidence="1">
    <location>
        <begin position="150"/>
        <end position="173"/>
    </location>
</feature>
<reference evidence="2" key="1">
    <citation type="submission" date="2025-08" db="UniProtKB">
        <authorList>
            <consortium name="Ensembl"/>
        </authorList>
    </citation>
    <scope>IDENTIFICATION</scope>
</reference>
<sequence length="658" mass="74716">MTDYLWQALFGSVFMGTMGQAESSSSDCMILISNSDGSDSDDADQGHFAVRERRRNINRSPGYGPGTSTRGKRKLTQDIIDLTDDGSDVEIIDLTGTPDTVDSPFDEVPHNDLMDHKWIKPESLFNYSTVPKDRLSRTINSEEKCWSCPSEEMNTTRSDSPAITSDQDSLGNSSNYVIEQNGYSTRNNLYINQGFQKPSPIPNTHSLHPSPLHSYLTTTNPAVLCSPTDSTCFLKASSPSRSPALPVTSNSSNNATSETTKVDKSWRYKLRYFNEPPVHLFTRRLNHISQARQPIPARQMNIVDTTIEENFPQATLNFLFEFVSVSRYPSKEILCYIVKSILLGGEDPGNKNEAYNLLMKVQDLHPAKLDTVAWDWDLLTEVMNTKDSSSYLLFLQYVVQTLHDDFHSNLRRRVLQRCLAKSMLSCDQSFCKIKDLINWLIVAVQSSCKPRNCDAAFDSEREVPLLQRMLSIAVDLDNSPACSSNRIADYIFPFVIAMETRPEREMFLNSIESHLLRAKILDLIFTHSCQSPVDRPLSVAKILCFIKHSTLDLRKRGLGEDWQRWDEMLHYICLLFFSFQRITSDNLLTPVIDRIDAPVTHTQNQTMAGIEDVQSHFDSFLQRISDGKEVPPVITDRLKMLQHLLCAAVRHQQREDSS</sequence>
<dbReference type="GeneTree" id="ENSGT00940000153451"/>
<organism evidence="2 3">
    <name type="scientific">Leptobrachium leishanense</name>
    <name type="common">Leishan spiny toad</name>
    <dbReference type="NCBI Taxonomy" id="445787"/>
    <lineage>
        <taxon>Eukaryota</taxon>
        <taxon>Metazoa</taxon>
        <taxon>Chordata</taxon>
        <taxon>Craniata</taxon>
        <taxon>Vertebrata</taxon>
        <taxon>Euteleostomi</taxon>
        <taxon>Amphibia</taxon>
        <taxon>Batrachia</taxon>
        <taxon>Anura</taxon>
        <taxon>Pelobatoidea</taxon>
        <taxon>Megophryidae</taxon>
        <taxon>Leptobrachium</taxon>
    </lineage>
</organism>
<accession>A0A8C5MYS2</accession>
<dbReference type="Proteomes" id="UP000694569">
    <property type="component" value="Unplaced"/>
</dbReference>
<protein>
    <recommendedName>
        <fullName evidence="4">SUMO-interacting motif-containing protein 1</fullName>
    </recommendedName>
</protein>
<reference evidence="2" key="2">
    <citation type="submission" date="2025-09" db="UniProtKB">
        <authorList>
            <consortium name="Ensembl"/>
        </authorList>
    </citation>
    <scope>IDENTIFICATION</scope>
</reference>
<dbReference type="Ensembl" id="ENSLLET00000021017.1">
    <property type="protein sequence ID" value="ENSLLEP00000020224.1"/>
    <property type="gene ID" value="ENSLLEG00000012817.1"/>
</dbReference>